<feature type="domain" description="UVR" evidence="11">
    <location>
        <begin position="439"/>
        <end position="474"/>
    </location>
</feature>
<keyword evidence="6" id="KW-0742">SOS response</keyword>
<dbReference type="Gene3D" id="6.10.140.240">
    <property type="match status" value="1"/>
</dbReference>
<evidence type="ECO:0000256" key="4">
    <source>
        <dbReference type="ARBA" id="ARBA00022840"/>
    </source>
</evidence>
<dbReference type="GO" id="GO:0009432">
    <property type="term" value="P:SOS response"/>
    <property type="evidence" value="ECO:0007669"/>
    <property type="project" value="UniProtKB-KW"/>
</dbReference>
<dbReference type="EMBL" id="DRGN01000034">
    <property type="protein sequence ID" value="HET99297.1"/>
    <property type="molecule type" value="Genomic_DNA"/>
</dbReference>
<dbReference type="GO" id="GO:0009380">
    <property type="term" value="C:excinuclease repair complex"/>
    <property type="evidence" value="ECO:0007669"/>
    <property type="project" value="InterPro"/>
</dbReference>
<evidence type="ECO:0000313" key="13">
    <source>
        <dbReference type="EMBL" id="HET99297.1"/>
    </source>
</evidence>
<evidence type="ECO:0000256" key="9">
    <source>
        <dbReference type="SAM" id="Coils"/>
    </source>
</evidence>
<evidence type="ECO:0000256" key="6">
    <source>
        <dbReference type="ARBA" id="ARBA00023236"/>
    </source>
</evidence>
<keyword evidence="5" id="KW-0234">DNA repair</keyword>
<dbReference type="InterPro" id="IPR036876">
    <property type="entry name" value="UVR_dom_sf"/>
</dbReference>
<evidence type="ECO:0000256" key="10">
    <source>
        <dbReference type="SAM" id="MobiDB-lite"/>
    </source>
</evidence>
<dbReference type="Proteomes" id="UP000885680">
    <property type="component" value="Unassembled WGS sequence"/>
</dbReference>
<feature type="non-terminal residue" evidence="13">
    <location>
        <position position="1"/>
    </location>
</feature>
<dbReference type="PROSITE" id="PS50151">
    <property type="entry name" value="UVR"/>
    <property type="match status" value="1"/>
</dbReference>
<dbReference type="InterPro" id="IPR001943">
    <property type="entry name" value="UVR_dom"/>
</dbReference>
<dbReference type="InterPro" id="IPR004807">
    <property type="entry name" value="UvrB"/>
</dbReference>
<dbReference type="GO" id="GO:0016887">
    <property type="term" value="F:ATP hydrolysis activity"/>
    <property type="evidence" value="ECO:0007669"/>
    <property type="project" value="InterPro"/>
</dbReference>
<dbReference type="Pfam" id="PF12344">
    <property type="entry name" value="UvrB"/>
    <property type="match status" value="1"/>
</dbReference>
<feature type="compositionally biased region" description="Basic and acidic residues" evidence="10">
    <location>
        <begin position="636"/>
        <end position="653"/>
    </location>
</feature>
<feature type="domain" description="Helicase C-terminal" evidence="12">
    <location>
        <begin position="245"/>
        <end position="411"/>
    </location>
</feature>
<keyword evidence="6" id="KW-0227">DNA damage</keyword>
<dbReference type="SUPFAM" id="SSF46600">
    <property type="entry name" value="C-terminal UvrC-binding domain of UvrB"/>
    <property type="match status" value="1"/>
</dbReference>
<keyword evidence="3" id="KW-0228">DNA excision</keyword>
<dbReference type="Pfam" id="PF00271">
    <property type="entry name" value="Helicase_C"/>
    <property type="match status" value="1"/>
</dbReference>
<comment type="subunit">
    <text evidence="7">Forms a heterotetramer with UvrA during the search for lesions. Interacts with UvrC in an incision complex.</text>
</comment>
<dbReference type="Gene3D" id="4.10.860.10">
    <property type="entry name" value="UVR domain"/>
    <property type="match status" value="1"/>
</dbReference>
<evidence type="ECO:0000259" key="11">
    <source>
        <dbReference type="PROSITE" id="PS50151"/>
    </source>
</evidence>
<gene>
    <name evidence="13" type="ORF">ENH89_02745</name>
</gene>
<dbReference type="PROSITE" id="PS51194">
    <property type="entry name" value="HELICASE_CTER"/>
    <property type="match status" value="1"/>
</dbReference>
<feature type="coiled-coil region" evidence="9">
    <location>
        <begin position="71"/>
        <end position="98"/>
    </location>
</feature>
<keyword evidence="9" id="KW-0175">Coiled coil</keyword>
<feature type="compositionally biased region" description="Basic and acidic residues" evidence="10">
    <location>
        <begin position="600"/>
        <end position="612"/>
    </location>
</feature>
<evidence type="ECO:0000256" key="2">
    <source>
        <dbReference type="ARBA" id="ARBA00022741"/>
    </source>
</evidence>
<feature type="compositionally biased region" description="Low complexity" evidence="10">
    <location>
        <begin position="590"/>
        <end position="599"/>
    </location>
</feature>
<evidence type="ECO:0000313" key="14">
    <source>
        <dbReference type="Proteomes" id="UP000885680"/>
    </source>
</evidence>
<dbReference type="GO" id="GO:0005524">
    <property type="term" value="F:ATP binding"/>
    <property type="evidence" value="ECO:0007669"/>
    <property type="project" value="UniProtKB-KW"/>
</dbReference>
<dbReference type="InterPro" id="IPR041471">
    <property type="entry name" value="UvrB_inter"/>
</dbReference>
<keyword evidence="2" id="KW-0547">Nucleotide-binding</keyword>
<dbReference type="Pfam" id="PF02151">
    <property type="entry name" value="UVR"/>
    <property type="match status" value="1"/>
</dbReference>
<proteinExistence type="inferred from homology"/>
<dbReference type="PANTHER" id="PTHR24029">
    <property type="entry name" value="UVRABC SYSTEM PROTEIN B"/>
    <property type="match status" value="1"/>
</dbReference>
<dbReference type="CDD" id="cd18790">
    <property type="entry name" value="SF2_C_UvrB"/>
    <property type="match status" value="1"/>
</dbReference>
<keyword evidence="4" id="KW-0067">ATP-binding</keyword>
<evidence type="ECO:0000259" key="12">
    <source>
        <dbReference type="PROSITE" id="PS51194"/>
    </source>
</evidence>
<dbReference type="InterPro" id="IPR024759">
    <property type="entry name" value="UvrB_YAD/RRR_dom"/>
</dbReference>
<dbReference type="InterPro" id="IPR027417">
    <property type="entry name" value="P-loop_NTPase"/>
</dbReference>
<reference evidence="13" key="1">
    <citation type="journal article" date="2020" name="mSystems">
        <title>Genome- and Community-Level Interaction Insights into Carbon Utilization and Element Cycling Functions of Hydrothermarchaeota in Hydrothermal Sediment.</title>
        <authorList>
            <person name="Zhou Z."/>
            <person name="Liu Y."/>
            <person name="Xu W."/>
            <person name="Pan J."/>
            <person name="Luo Z.H."/>
            <person name="Li M."/>
        </authorList>
    </citation>
    <scope>NUCLEOTIDE SEQUENCE</scope>
    <source>
        <strain evidence="13">HyVt-347</strain>
    </source>
</reference>
<dbReference type="SMART" id="SM00490">
    <property type="entry name" value="HELICc"/>
    <property type="match status" value="1"/>
</dbReference>
<comment type="caution">
    <text evidence="13">The sequence shown here is derived from an EMBL/GenBank/DDBJ whole genome shotgun (WGS) entry which is preliminary data.</text>
</comment>
<feature type="compositionally biased region" description="Basic and acidic residues" evidence="10">
    <location>
        <begin position="501"/>
        <end position="518"/>
    </location>
</feature>
<name>A0A9C9TG30_9HYPH</name>
<dbReference type="PANTHER" id="PTHR24029:SF0">
    <property type="entry name" value="UVRABC SYSTEM PROTEIN B"/>
    <property type="match status" value="1"/>
</dbReference>
<dbReference type="Gene3D" id="3.40.50.300">
    <property type="entry name" value="P-loop containing nucleotide triphosphate hydrolases"/>
    <property type="match status" value="2"/>
</dbReference>
<feature type="compositionally biased region" description="Basic and acidic residues" evidence="10">
    <location>
        <begin position="558"/>
        <end position="589"/>
    </location>
</feature>
<feature type="region of interest" description="Disordered" evidence="10">
    <location>
        <begin position="478"/>
        <end position="712"/>
    </location>
</feature>
<dbReference type="InterPro" id="IPR001650">
    <property type="entry name" value="Helicase_C-like"/>
</dbReference>
<evidence type="ECO:0000256" key="7">
    <source>
        <dbReference type="ARBA" id="ARBA00026033"/>
    </source>
</evidence>
<evidence type="ECO:0000256" key="8">
    <source>
        <dbReference type="ARBA" id="ARBA00029504"/>
    </source>
</evidence>
<evidence type="ECO:0000256" key="1">
    <source>
        <dbReference type="ARBA" id="ARBA00008533"/>
    </source>
</evidence>
<protein>
    <recommendedName>
        <fullName evidence="8">UvrABC system protein B</fullName>
    </recommendedName>
</protein>
<sequence length="712" mass="78533">ILKMGGEDLDGVAAHPEAAALKVHVAALVLLGDEIETIQEFDPLTGQKTDDLKSVKIYANSHYVTPRPTLNQAVKSIKQELKHRLVELEKAGRLLEAQRLEQRTRFDIEMIEATGSCPGIENYSRYLTGRQPGHPPPTLFEYLPDNALVFIDESHVTVPQIGAMYRGDFRRKATLAEYGFRLPSCMDNRPLRFEEWNAMRPQTVAVSATPSSWEMEEAGGVFAEQVIRPTGLIDPPVEIRPARSQVDDLIGEIREVVAKGYRVLCTVLTKRMAEDLTEYLHEQGIRVRYMHSDIDTLERIEIIRDLRLGAFDVLVGINLLREGLDIPECGLVAILDADKEGFLRSETSLIQTIGRAARNIDGKVILYADRVTGSMERAMAETSRRREKQAAFNTENGITPESVKAHIADILDSYYEKDHVRVDVGPGAREGALVGNNLKSHLQHLEKQMRDAAADLDFETAARLRDEIKRLQAKELEFGPDLGRGGLPGDGTDAEAASSPRRGEGPGRGMRGPERSEADDTLATAAAMEEDSISPVTGRSKHGRKTKRDRAPAGGERFGPRGEPLKPRGQGSDRRPAPLARKASEKNAEPEAGAAPSSPRRGEGAPEGRMRGPGEAGSYFQKPSLDDMGPGTDTALPDRPERRGEGYFRKNSLDEMTVGRTEKPAGKTPPKKPSDDSPAPIRRERIGRGSYEDPADEKRRKRRPGKTGRPGQ</sequence>
<dbReference type="GO" id="GO:0004518">
    <property type="term" value="F:nuclease activity"/>
    <property type="evidence" value="ECO:0007669"/>
    <property type="project" value="UniProtKB-KW"/>
</dbReference>
<accession>A0A9C9TG30</accession>
<dbReference type="Pfam" id="PF17757">
    <property type="entry name" value="UvrB_inter"/>
    <property type="match status" value="1"/>
</dbReference>
<dbReference type="GO" id="GO:0003677">
    <property type="term" value="F:DNA binding"/>
    <property type="evidence" value="ECO:0007669"/>
    <property type="project" value="InterPro"/>
</dbReference>
<dbReference type="AlphaFoldDB" id="A0A9C9TG30"/>
<evidence type="ECO:0000256" key="5">
    <source>
        <dbReference type="ARBA" id="ARBA00022881"/>
    </source>
</evidence>
<evidence type="ECO:0000256" key="3">
    <source>
        <dbReference type="ARBA" id="ARBA00022769"/>
    </source>
</evidence>
<keyword evidence="5" id="KW-0267">Excision nuclease</keyword>
<feature type="compositionally biased region" description="Basic and acidic residues" evidence="10">
    <location>
        <begin position="681"/>
        <end position="691"/>
    </location>
</feature>
<feature type="compositionally biased region" description="Basic residues" evidence="10">
    <location>
        <begin position="539"/>
        <end position="548"/>
    </location>
</feature>
<organism evidence="13 14">
    <name type="scientific">Aurantimonas coralicida</name>
    <dbReference type="NCBI Taxonomy" id="182270"/>
    <lineage>
        <taxon>Bacteria</taxon>
        <taxon>Pseudomonadati</taxon>
        <taxon>Pseudomonadota</taxon>
        <taxon>Alphaproteobacteria</taxon>
        <taxon>Hyphomicrobiales</taxon>
        <taxon>Aurantimonadaceae</taxon>
        <taxon>Aurantimonas</taxon>
    </lineage>
</organism>
<dbReference type="GO" id="GO:0006289">
    <property type="term" value="P:nucleotide-excision repair"/>
    <property type="evidence" value="ECO:0007669"/>
    <property type="project" value="InterPro"/>
</dbReference>
<dbReference type="SUPFAM" id="SSF52540">
    <property type="entry name" value="P-loop containing nucleoside triphosphate hydrolases"/>
    <property type="match status" value="2"/>
</dbReference>
<comment type="similarity">
    <text evidence="1">Belongs to the UvrB family.</text>
</comment>
<dbReference type="Gene3D" id="3.30.2060.10">
    <property type="entry name" value="Penicillin-binding protein 1b domain"/>
    <property type="match status" value="1"/>
</dbReference>